<keyword evidence="2" id="KW-1185">Reference proteome</keyword>
<dbReference type="Proteomes" id="UP001652625">
    <property type="component" value="Chromosome 13"/>
</dbReference>
<dbReference type="RefSeq" id="XP_065672436.1">
    <property type="nucleotide sequence ID" value="XM_065816364.1"/>
</dbReference>
<organism evidence="2 3">
    <name type="scientific">Hydra vulgaris</name>
    <name type="common">Hydra</name>
    <name type="synonym">Hydra attenuata</name>
    <dbReference type="NCBI Taxonomy" id="6087"/>
    <lineage>
        <taxon>Eukaryota</taxon>
        <taxon>Metazoa</taxon>
        <taxon>Cnidaria</taxon>
        <taxon>Hydrozoa</taxon>
        <taxon>Hydroidolina</taxon>
        <taxon>Anthoathecata</taxon>
        <taxon>Aplanulata</taxon>
        <taxon>Hydridae</taxon>
        <taxon>Hydra</taxon>
    </lineage>
</organism>
<protein>
    <submittedName>
        <fullName evidence="3">Uncharacterized protein LOC136090186</fullName>
    </submittedName>
</protein>
<feature type="region of interest" description="Disordered" evidence="1">
    <location>
        <begin position="1"/>
        <end position="28"/>
    </location>
</feature>
<feature type="region of interest" description="Disordered" evidence="1">
    <location>
        <begin position="111"/>
        <end position="132"/>
    </location>
</feature>
<evidence type="ECO:0000256" key="1">
    <source>
        <dbReference type="SAM" id="MobiDB-lite"/>
    </source>
</evidence>
<accession>A0ABM4DDF6</accession>
<proteinExistence type="predicted"/>
<evidence type="ECO:0000313" key="3">
    <source>
        <dbReference type="RefSeq" id="XP_065672436.1"/>
    </source>
</evidence>
<sequence>MLLKSAKSYKLQDPSESPSKTKEKYKSFSPATISNVTNDQLQVDFNIQTQIARDPFERDKLIKSDSKEEEELRKSDQVLSSHLSTESTEPSIVDFNIIIFNNKDKISDVQSDAFDDRDDGDYIPSEKESDEETLKKLSPSIEDMLNDFYLYLTGPDRARKSRSIERVQNDVKRIFLAIGLTNSIKFLFENDMDVIRKTIFKYIV</sequence>
<gene>
    <name evidence="3" type="primary">LOC136090186</name>
</gene>
<feature type="region of interest" description="Disordered" evidence="1">
    <location>
        <begin position="58"/>
        <end position="83"/>
    </location>
</feature>
<reference evidence="3" key="1">
    <citation type="submission" date="2025-08" db="UniProtKB">
        <authorList>
            <consortium name="RefSeq"/>
        </authorList>
    </citation>
    <scope>IDENTIFICATION</scope>
</reference>
<feature type="compositionally biased region" description="Basic and acidic residues" evidence="1">
    <location>
        <begin position="58"/>
        <end position="76"/>
    </location>
</feature>
<dbReference type="GeneID" id="136090186"/>
<evidence type="ECO:0000313" key="2">
    <source>
        <dbReference type="Proteomes" id="UP001652625"/>
    </source>
</evidence>
<name>A0ABM4DDF6_HYDVU</name>